<protein>
    <submittedName>
        <fullName evidence="1">Uncharacterized protein</fullName>
    </submittedName>
</protein>
<dbReference type="InParanoid" id="A2FY12"/>
<evidence type="ECO:0000313" key="2">
    <source>
        <dbReference type="Proteomes" id="UP000001542"/>
    </source>
</evidence>
<dbReference type="KEGG" id="tva:4747891"/>
<sequence length="101" mass="11525">MSSRALMRLNSVIERLENTYACISSQEDEEFYSDNFDYSSESQSGLESPTMLGVTAERHEKSPEMLNLENDLNTILERIDELDGAFAASENPYKKEFAFLL</sequence>
<reference evidence="1" key="1">
    <citation type="submission" date="2006-10" db="EMBL/GenBank/DDBJ databases">
        <authorList>
            <person name="Amadeo P."/>
            <person name="Zhao Q."/>
            <person name="Wortman J."/>
            <person name="Fraser-Liggett C."/>
            <person name="Carlton J."/>
        </authorList>
    </citation>
    <scope>NUCLEOTIDE SEQUENCE</scope>
    <source>
        <strain evidence="1">G3</strain>
    </source>
</reference>
<organism evidence="1 2">
    <name type="scientific">Trichomonas vaginalis (strain ATCC PRA-98 / G3)</name>
    <dbReference type="NCBI Taxonomy" id="412133"/>
    <lineage>
        <taxon>Eukaryota</taxon>
        <taxon>Metamonada</taxon>
        <taxon>Parabasalia</taxon>
        <taxon>Trichomonadida</taxon>
        <taxon>Trichomonadidae</taxon>
        <taxon>Trichomonas</taxon>
    </lineage>
</organism>
<dbReference type="AlphaFoldDB" id="A2FY12"/>
<reference evidence="1" key="2">
    <citation type="journal article" date="2007" name="Science">
        <title>Draft genome sequence of the sexually transmitted pathogen Trichomonas vaginalis.</title>
        <authorList>
            <person name="Carlton J.M."/>
            <person name="Hirt R.P."/>
            <person name="Silva J.C."/>
            <person name="Delcher A.L."/>
            <person name="Schatz M."/>
            <person name="Zhao Q."/>
            <person name="Wortman J.R."/>
            <person name="Bidwell S.L."/>
            <person name="Alsmark U.C.M."/>
            <person name="Besteiro S."/>
            <person name="Sicheritz-Ponten T."/>
            <person name="Noel C.J."/>
            <person name="Dacks J.B."/>
            <person name="Foster P.G."/>
            <person name="Simillion C."/>
            <person name="Van de Peer Y."/>
            <person name="Miranda-Saavedra D."/>
            <person name="Barton G.J."/>
            <person name="Westrop G.D."/>
            <person name="Mueller S."/>
            <person name="Dessi D."/>
            <person name="Fiori P.L."/>
            <person name="Ren Q."/>
            <person name="Paulsen I."/>
            <person name="Zhang H."/>
            <person name="Bastida-Corcuera F.D."/>
            <person name="Simoes-Barbosa A."/>
            <person name="Brown M.T."/>
            <person name="Hayes R.D."/>
            <person name="Mukherjee M."/>
            <person name="Okumura C.Y."/>
            <person name="Schneider R."/>
            <person name="Smith A.J."/>
            <person name="Vanacova S."/>
            <person name="Villalvazo M."/>
            <person name="Haas B.J."/>
            <person name="Pertea M."/>
            <person name="Feldblyum T.V."/>
            <person name="Utterback T.R."/>
            <person name="Shu C.L."/>
            <person name="Osoegawa K."/>
            <person name="de Jong P.J."/>
            <person name="Hrdy I."/>
            <person name="Horvathova L."/>
            <person name="Zubacova Z."/>
            <person name="Dolezal P."/>
            <person name="Malik S.B."/>
            <person name="Logsdon J.M. Jr."/>
            <person name="Henze K."/>
            <person name="Gupta A."/>
            <person name="Wang C.C."/>
            <person name="Dunne R.L."/>
            <person name="Upcroft J.A."/>
            <person name="Upcroft P."/>
            <person name="White O."/>
            <person name="Salzberg S.L."/>
            <person name="Tang P."/>
            <person name="Chiu C.-H."/>
            <person name="Lee Y.-S."/>
            <person name="Embley T.M."/>
            <person name="Coombs G.H."/>
            <person name="Mottram J.C."/>
            <person name="Tachezy J."/>
            <person name="Fraser-Liggett C.M."/>
            <person name="Johnson P.J."/>
        </authorList>
    </citation>
    <scope>NUCLEOTIDE SEQUENCE [LARGE SCALE GENOMIC DNA]</scope>
    <source>
        <strain evidence="1">G3</strain>
    </source>
</reference>
<proteinExistence type="predicted"/>
<dbReference type="VEuPathDB" id="TrichDB:TVAG_155070"/>
<accession>A2FY12</accession>
<dbReference type="RefSeq" id="XP_001303141.1">
    <property type="nucleotide sequence ID" value="XM_001303140.1"/>
</dbReference>
<name>A2FY12_TRIV3</name>
<dbReference type="VEuPathDB" id="TrichDB:TVAGG3_1025590"/>
<gene>
    <name evidence="1" type="ORF">TVAG_155070</name>
</gene>
<keyword evidence="2" id="KW-1185">Reference proteome</keyword>
<evidence type="ECO:0000313" key="1">
    <source>
        <dbReference type="EMBL" id="EAX90211.1"/>
    </source>
</evidence>
<dbReference type="Proteomes" id="UP000001542">
    <property type="component" value="Unassembled WGS sequence"/>
</dbReference>
<dbReference type="EMBL" id="DS114127">
    <property type="protein sequence ID" value="EAX90211.1"/>
    <property type="molecule type" value="Genomic_DNA"/>
</dbReference>